<protein>
    <recommendedName>
        <fullName evidence="7">PCI domain-containing protein</fullName>
    </recommendedName>
</protein>
<evidence type="ECO:0000256" key="2">
    <source>
        <dbReference type="ARBA" id="ARBA00004496"/>
    </source>
</evidence>
<comment type="caution">
    <text evidence="8">The sequence shown here is derived from an EMBL/GenBank/DDBJ whole genome shotgun (WGS) entry which is preliminary data.</text>
</comment>
<evidence type="ECO:0000256" key="1">
    <source>
        <dbReference type="ARBA" id="ARBA00004123"/>
    </source>
</evidence>
<proteinExistence type="predicted"/>
<dbReference type="GO" id="GO:0008180">
    <property type="term" value="C:COP9 signalosome"/>
    <property type="evidence" value="ECO:0007669"/>
    <property type="project" value="UniProtKB-KW"/>
</dbReference>
<feature type="domain" description="PCI" evidence="7">
    <location>
        <begin position="336"/>
        <end position="447"/>
    </location>
</feature>
<dbReference type="Gene3D" id="1.25.40.570">
    <property type="match status" value="1"/>
</dbReference>
<gene>
    <name evidence="8" type="ORF">FH972_022578</name>
</gene>
<evidence type="ECO:0000256" key="4">
    <source>
        <dbReference type="ARBA" id="ARBA00022790"/>
    </source>
</evidence>
<dbReference type="InterPro" id="IPR000717">
    <property type="entry name" value="PCI_dom"/>
</dbReference>
<evidence type="ECO:0000313" key="9">
    <source>
        <dbReference type="Proteomes" id="UP000327013"/>
    </source>
</evidence>
<keyword evidence="4" id="KW-0736">Signalosome</keyword>
<organism evidence="8 9">
    <name type="scientific">Carpinus fangiana</name>
    <dbReference type="NCBI Taxonomy" id="176857"/>
    <lineage>
        <taxon>Eukaryota</taxon>
        <taxon>Viridiplantae</taxon>
        <taxon>Streptophyta</taxon>
        <taxon>Embryophyta</taxon>
        <taxon>Tracheophyta</taxon>
        <taxon>Spermatophyta</taxon>
        <taxon>Magnoliopsida</taxon>
        <taxon>eudicotyledons</taxon>
        <taxon>Gunneridae</taxon>
        <taxon>Pentapetalae</taxon>
        <taxon>rosids</taxon>
        <taxon>fabids</taxon>
        <taxon>Fagales</taxon>
        <taxon>Betulaceae</taxon>
        <taxon>Carpinus</taxon>
    </lineage>
</organism>
<dbReference type="PANTHER" id="PTHR14145:SF2">
    <property type="entry name" value="COP9 SIGNALOSOME COMPLEX SUBUNIT 1"/>
    <property type="match status" value="1"/>
</dbReference>
<comment type="subcellular location">
    <subcellularLocation>
        <location evidence="2">Cytoplasm</location>
    </subcellularLocation>
    <subcellularLocation>
        <location evidence="1">Nucleus</location>
    </subcellularLocation>
</comment>
<keyword evidence="3" id="KW-0963">Cytoplasm</keyword>
<dbReference type="EMBL" id="VIBQ01000012">
    <property type="protein sequence ID" value="KAB8342984.1"/>
    <property type="molecule type" value="Genomic_DNA"/>
</dbReference>
<dbReference type="SMART" id="SM00088">
    <property type="entry name" value="PINT"/>
    <property type="match status" value="1"/>
</dbReference>
<feature type="region of interest" description="Disordered" evidence="6">
    <location>
        <begin position="471"/>
        <end position="496"/>
    </location>
</feature>
<dbReference type="PANTHER" id="PTHR14145">
    <property type="entry name" value="26S PROTESOME SUBUNIT 6"/>
    <property type="match status" value="1"/>
</dbReference>
<dbReference type="InterPro" id="IPR019585">
    <property type="entry name" value="Rpn7/CSN1"/>
</dbReference>
<feature type="compositionally biased region" description="Gly residues" evidence="6">
    <location>
        <begin position="486"/>
        <end position="496"/>
    </location>
</feature>
<evidence type="ECO:0000313" key="8">
    <source>
        <dbReference type="EMBL" id="KAB8342984.1"/>
    </source>
</evidence>
<keyword evidence="9" id="KW-1185">Reference proteome</keyword>
<evidence type="ECO:0000259" key="7">
    <source>
        <dbReference type="SMART" id="SM00088"/>
    </source>
</evidence>
<evidence type="ECO:0000256" key="5">
    <source>
        <dbReference type="ARBA" id="ARBA00023242"/>
    </source>
</evidence>
<accession>A0A5N6KSM9</accession>
<keyword evidence="5" id="KW-0539">Nucleus</keyword>
<sequence length="496" mass="54880">MSDKLELQRPLQASAIQVTELPKLDLDSYIANYDGQSRLDRLVCIATSSQLPVSKEALRLALAEAKKGKDVDRYLEISQYAVDNDKDASTDVEWATKTRELVNRETQKLEHELKGYKNNLIKESIRMGNEDLGHHYYSIGDNNNAYKAYMRMREFCTTPKHLVDMSLRLVLVGAAQENWMAVQTSLYKIQALQLKPEDKAKIDPVINPIAGLANMASGNYPTAADRFLNADPAYIALDTTQKPSAGVGSGLGISFQRQLITPNDVAVYGALCALATLNREELQRRILDNADFRTFLELEPHLRRVVAYFIGGKYTQALEILEGYRADYLFDVFLQKHVDPLYATIRRKAICAYVAPFSRLSLSSMATAFPVFSPSESRIPPTTKTIPATDTLTDGSIQTELVSLISSGQLSGFRIDAVHGELVALAKDDRRLTHEKALKVASETERALRLKLYRVNMMAAGFEVKAGKASMGEGQGSGIATRSNRGRGGADTGTMI</sequence>
<name>A0A5N6KSM9_9ROSI</name>
<reference evidence="8 9" key="1">
    <citation type="submission" date="2019-06" db="EMBL/GenBank/DDBJ databases">
        <title>A chromosomal-level reference genome of Carpinus fangiana (Coryloideae, Betulaceae).</title>
        <authorList>
            <person name="Yang X."/>
            <person name="Wang Z."/>
            <person name="Zhang L."/>
            <person name="Hao G."/>
            <person name="Liu J."/>
            <person name="Yang Y."/>
        </authorList>
    </citation>
    <scope>NUCLEOTIDE SEQUENCE [LARGE SCALE GENOMIC DNA]</scope>
    <source>
        <strain evidence="8">Cfa_2016G</strain>
        <tissue evidence="8">Leaf</tissue>
    </source>
</reference>
<dbReference type="OrthoDB" id="422427at2759"/>
<dbReference type="Proteomes" id="UP000327013">
    <property type="component" value="Unassembled WGS sequence"/>
</dbReference>
<dbReference type="InterPro" id="IPR045135">
    <property type="entry name" value="Rpn7_N"/>
</dbReference>
<dbReference type="GO" id="GO:0005737">
    <property type="term" value="C:cytoplasm"/>
    <property type="evidence" value="ECO:0007669"/>
    <property type="project" value="UniProtKB-SubCell"/>
</dbReference>
<evidence type="ECO:0000256" key="6">
    <source>
        <dbReference type="SAM" id="MobiDB-lite"/>
    </source>
</evidence>
<evidence type="ECO:0000256" key="3">
    <source>
        <dbReference type="ARBA" id="ARBA00022490"/>
    </source>
</evidence>
<dbReference type="AlphaFoldDB" id="A0A5N6KSM9"/>
<dbReference type="Pfam" id="PF10602">
    <property type="entry name" value="RPN7"/>
    <property type="match status" value="1"/>
</dbReference>
<dbReference type="Pfam" id="PF01399">
    <property type="entry name" value="PCI"/>
    <property type="match status" value="1"/>
</dbReference>